<organism evidence="2 3">
    <name type="scientific">Cellulomonas carbonis T26</name>
    <dbReference type="NCBI Taxonomy" id="947969"/>
    <lineage>
        <taxon>Bacteria</taxon>
        <taxon>Bacillati</taxon>
        <taxon>Actinomycetota</taxon>
        <taxon>Actinomycetes</taxon>
        <taxon>Micrococcales</taxon>
        <taxon>Cellulomonadaceae</taxon>
        <taxon>Cellulomonas</taxon>
    </lineage>
</organism>
<reference evidence="2 3" key="1">
    <citation type="submission" date="2013-08" db="EMBL/GenBank/DDBJ databases">
        <title>Genome sequencing of Cellulomonas carbonis T26.</title>
        <authorList>
            <person name="Chen F."/>
            <person name="Li Y."/>
            <person name="Wang G."/>
        </authorList>
    </citation>
    <scope>NUCLEOTIDE SEQUENCE [LARGE SCALE GENOMIC DNA]</scope>
    <source>
        <strain evidence="2 3">T26</strain>
    </source>
</reference>
<evidence type="ECO:0000313" key="2">
    <source>
        <dbReference type="EMBL" id="KGM08539.1"/>
    </source>
</evidence>
<comment type="caution">
    <text evidence="2">The sequence shown here is derived from an EMBL/GenBank/DDBJ whole genome shotgun (WGS) entry which is preliminary data.</text>
</comment>
<sequence length="113" mass="11876">RRSVHEAALDLAEAVLDRELRPGPDGARALLDRVLATPADLGVHTVRLHPADLAEVRALLGAGRHTLPAGVTLVGDSTVRPGGAVSEHPTGFLDAQVDTALDRARRALLEDEA</sequence>
<keyword evidence="3" id="KW-1185">Reference proteome</keyword>
<evidence type="ECO:0000259" key="1">
    <source>
        <dbReference type="Pfam" id="PF02108"/>
    </source>
</evidence>
<gene>
    <name evidence="2" type="ORF">N868_08380</name>
</gene>
<protein>
    <recommendedName>
        <fullName evidence="1">Flagellar assembly protein FliH/Type III secretion system HrpE domain-containing protein</fullName>
    </recommendedName>
</protein>
<accession>A0A0A0BN91</accession>
<feature type="non-terminal residue" evidence="2">
    <location>
        <position position="1"/>
    </location>
</feature>
<dbReference type="Pfam" id="PF02108">
    <property type="entry name" value="FliH"/>
    <property type="match status" value="1"/>
</dbReference>
<evidence type="ECO:0000313" key="3">
    <source>
        <dbReference type="Proteomes" id="UP000029839"/>
    </source>
</evidence>
<dbReference type="Proteomes" id="UP000029839">
    <property type="component" value="Unassembled WGS sequence"/>
</dbReference>
<dbReference type="RefSeq" id="WP_043610472.1">
    <property type="nucleotide sequence ID" value="NZ_AXCY01000204.1"/>
</dbReference>
<dbReference type="AlphaFoldDB" id="A0A0A0BN91"/>
<dbReference type="InterPro" id="IPR018035">
    <property type="entry name" value="Flagellar_FliH/T3SS_HrpE"/>
</dbReference>
<reference evidence="2 3" key="2">
    <citation type="journal article" date="2015" name="Stand. Genomic Sci.">
        <title>Draft genome sequence of Cellulomonas carbonis T26(T) and comparative analysis of six Cellulomonas genomes.</title>
        <authorList>
            <person name="Zhuang W."/>
            <person name="Zhang S."/>
            <person name="Xia X."/>
            <person name="Wang G."/>
        </authorList>
    </citation>
    <scope>NUCLEOTIDE SEQUENCE [LARGE SCALE GENOMIC DNA]</scope>
    <source>
        <strain evidence="2 3">T26</strain>
    </source>
</reference>
<dbReference type="EMBL" id="AXCY01000204">
    <property type="protein sequence ID" value="KGM08539.1"/>
    <property type="molecule type" value="Genomic_DNA"/>
</dbReference>
<proteinExistence type="predicted"/>
<feature type="domain" description="Flagellar assembly protein FliH/Type III secretion system HrpE" evidence="1">
    <location>
        <begin position="5"/>
        <end position="103"/>
    </location>
</feature>
<name>A0A0A0BN91_9CELL</name>